<evidence type="ECO:0000256" key="1">
    <source>
        <dbReference type="ARBA" id="ARBA00004316"/>
    </source>
</evidence>
<dbReference type="SMART" id="SM00454">
    <property type="entry name" value="SAM"/>
    <property type="match status" value="1"/>
</dbReference>
<evidence type="ECO:0000256" key="2">
    <source>
        <dbReference type="ARBA" id="ARBA00022737"/>
    </source>
</evidence>
<dbReference type="OrthoDB" id="76949at2759"/>
<dbReference type="Gene3D" id="1.25.40.20">
    <property type="entry name" value="Ankyrin repeat-containing domain"/>
    <property type="match status" value="1"/>
</dbReference>
<feature type="region of interest" description="Disordered" evidence="7">
    <location>
        <begin position="208"/>
        <end position="232"/>
    </location>
</feature>
<evidence type="ECO:0000256" key="4">
    <source>
        <dbReference type="ARBA" id="ARBA00023273"/>
    </source>
</evidence>
<gene>
    <name evidence="9" type="primary">Anks4b</name>
    <name evidence="9" type="ORF">SCLMEX_R09933</name>
</gene>
<dbReference type="EMBL" id="VWZF01006744">
    <property type="protein sequence ID" value="NXF83178.1"/>
    <property type="molecule type" value="Genomic_DNA"/>
</dbReference>
<dbReference type="PANTHER" id="PTHR24161:SF20">
    <property type="entry name" value="ANKYRIN REPEAT AND SAM DOMAIN-CONTAINING PROTEIN 4B"/>
    <property type="match status" value="1"/>
</dbReference>
<feature type="repeat" description="ANK" evidence="5">
    <location>
        <begin position="31"/>
        <end position="63"/>
    </location>
</feature>
<evidence type="ECO:0000256" key="5">
    <source>
        <dbReference type="PROSITE-ProRule" id="PRU00023"/>
    </source>
</evidence>
<dbReference type="Gene3D" id="1.10.150.50">
    <property type="entry name" value="Transcription Factor, Ets-1"/>
    <property type="match status" value="1"/>
</dbReference>
<feature type="non-terminal residue" evidence="9">
    <location>
        <position position="409"/>
    </location>
</feature>
<dbReference type="PANTHER" id="PTHR24161">
    <property type="entry name" value="ANK_REP_REGION DOMAIN-CONTAINING PROTEIN-RELATED"/>
    <property type="match status" value="1"/>
</dbReference>
<dbReference type="InterPro" id="IPR001660">
    <property type="entry name" value="SAM"/>
</dbReference>
<sequence length="409" mass="46014">MSSRYHKAAADGNVDLLKEATRKDLNTSDDDGMTPTLLAAYHGYLEALEVICRRGGDPDKCDIWGNTPLHHAACNGHLHCVSFLINFGANIFALDNDLRTPLEAAASRDRKECVQILDKAATEQNMLNPKKVAKQKAQAQRNVEKQIKECEKRQEKHQYEMNRNYIKEKIGTVNSSRGTHSRVKLPSLFASNSTGTFSKNLKDTLKLKAKKTAGSTRSQETQNGREDDTGRRNVMHLFDEKEEDELLNDPEEKNSADDSQLSIFQRPGLGKIVFARNLAADVNPGMVSSEKGVNFKMSSELFQYENSENGREDDAENGADTLWNEEEVIWDDEEAENTPLEVFLASQMLDEFLPVFMREKIDLDALMLCSDEDLQSIQMELGPRKKVLNAVNKRKQALENPGKTVDTCL</sequence>
<comment type="subcellular location">
    <subcellularLocation>
        <location evidence="1">Cell projection</location>
    </subcellularLocation>
</comment>
<feature type="domain" description="SAM" evidence="8">
    <location>
        <begin position="334"/>
        <end position="397"/>
    </location>
</feature>
<comment type="caution">
    <text evidence="9">The sequence shown here is derived from an EMBL/GenBank/DDBJ whole genome shotgun (WGS) entry which is preliminary data.</text>
</comment>
<keyword evidence="2" id="KW-0677">Repeat</keyword>
<reference evidence="9 10" key="1">
    <citation type="submission" date="2019-09" db="EMBL/GenBank/DDBJ databases">
        <title>Bird 10,000 Genomes (B10K) Project - Family phase.</title>
        <authorList>
            <person name="Zhang G."/>
        </authorList>
    </citation>
    <scope>NUCLEOTIDE SEQUENCE [LARGE SCALE GENOMIC DNA]</scope>
    <source>
        <strain evidence="9">B10K-DU-001-03</strain>
        <tissue evidence="9">Muscle</tissue>
    </source>
</reference>
<dbReference type="GO" id="GO:0120025">
    <property type="term" value="C:plasma membrane bounded cell projection"/>
    <property type="evidence" value="ECO:0007669"/>
    <property type="project" value="UniProtKB-ARBA"/>
</dbReference>
<proteinExistence type="predicted"/>
<dbReference type="PROSITE" id="PS50297">
    <property type="entry name" value="ANK_REP_REGION"/>
    <property type="match status" value="1"/>
</dbReference>
<dbReference type="AlphaFoldDB" id="A0A7K8WXP0"/>
<protein>
    <submittedName>
        <fullName evidence="9">ANS4B protein</fullName>
    </submittedName>
</protein>
<keyword evidence="10" id="KW-1185">Reference proteome</keyword>
<keyword evidence="4" id="KW-0966">Cell projection</keyword>
<organism evidence="9 10">
    <name type="scientific">Sclerurus mexicanus</name>
    <name type="common">tawny-throated leaftosser</name>
    <dbReference type="NCBI Taxonomy" id="265632"/>
    <lineage>
        <taxon>Eukaryota</taxon>
        <taxon>Metazoa</taxon>
        <taxon>Chordata</taxon>
        <taxon>Craniata</taxon>
        <taxon>Vertebrata</taxon>
        <taxon>Euteleostomi</taxon>
        <taxon>Archelosauria</taxon>
        <taxon>Archosauria</taxon>
        <taxon>Dinosauria</taxon>
        <taxon>Saurischia</taxon>
        <taxon>Theropoda</taxon>
        <taxon>Coelurosauria</taxon>
        <taxon>Aves</taxon>
        <taxon>Neognathae</taxon>
        <taxon>Neoaves</taxon>
        <taxon>Telluraves</taxon>
        <taxon>Australaves</taxon>
        <taxon>Passeriformes</taxon>
        <taxon>Furnariidae</taxon>
        <taxon>Sclerurus</taxon>
    </lineage>
</organism>
<dbReference type="SUPFAM" id="SSF48403">
    <property type="entry name" value="Ankyrin repeat"/>
    <property type="match status" value="1"/>
</dbReference>
<dbReference type="InterPro" id="IPR002110">
    <property type="entry name" value="Ankyrin_rpt"/>
</dbReference>
<dbReference type="FunFam" id="1.25.40.20:FF:000074">
    <property type="entry name" value="Usher syndrome type-1G protein isoform X1"/>
    <property type="match status" value="1"/>
</dbReference>
<dbReference type="GO" id="GO:1904970">
    <property type="term" value="P:brush border assembly"/>
    <property type="evidence" value="ECO:0007669"/>
    <property type="project" value="InterPro"/>
</dbReference>
<dbReference type="Proteomes" id="UP000588334">
    <property type="component" value="Unassembled WGS sequence"/>
</dbReference>
<evidence type="ECO:0000256" key="6">
    <source>
        <dbReference type="SAM" id="Coils"/>
    </source>
</evidence>
<dbReference type="InterPro" id="IPR037601">
    <property type="entry name" value="ANKS4B_SAM"/>
</dbReference>
<accession>A0A7K8WXP0</accession>
<dbReference type="Pfam" id="PF12796">
    <property type="entry name" value="Ank_2"/>
    <property type="match status" value="1"/>
</dbReference>
<evidence type="ECO:0000259" key="8">
    <source>
        <dbReference type="SMART" id="SM00454"/>
    </source>
</evidence>
<dbReference type="SUPFAM" id="SSF47769">
    <property type="entry name" value="SAM/Pointed domain"/>
    <property type="match status" value="1"/>
</dbReference>
<dbReference type="FunFam" id="1.10.150.50:FF:000034">
    <property type="entry name" value="ankyrin repeat and SAM domain-containing protein 4B"/>
    <property type="match status" value="1"/>
</dbReference>
<dbReference type="SMART" id="SM00248">
    <property type="entry name" value="ANK"/>
    <property type="match status" value="3"/>
</dbReference>
<dbReference type="InterPro" id="IPR013761">
    <property type="entry name" value="SAM/pointed_sf"/>
</dbReference>
<dbReference type="Pfam" id="PF00536">
    <property type="entry name" value="SAM_1"/>
    <property type="match status" value="1"/>
</dbReference>
<evidence type="ECO:0000256" key="7">
    <source>
        <dbReference type="SAM" id="MobiDB-lite"/>
    </source>
</evidence>
<dbReference type="PROSITE" id="PS50088">
    <property type="entry name" value="ANK_REPEAT"/>
    <property type="match status" value="2"/>
</dbReference>
<keyword evidence="3 5" id="KW-0040">ANK repeat</keyword>
<evidence type="ECO:0000256" key="3">
    <source>
        <dbReference type="ARBA" id="ARBA00023043"/>
    </source>
</evidence>
<evidence type="ECO:0000313" key="9">
    <source>
        <dbReference type="EMBL" id="NXF83178.1"/>
    </source>
</evidence>
<feature type="coiled-coil region" evidence="6">
    <location>
        <begin position="133"/>
        <end position="160"/>
    </location>
</feature>
<feature type="non-terminal residue" evidence="9">
    <location>
        <position position="1"/>
    </location>
</feature>
<dbReference type="InterPro" id="IPR036770">
    <property type="entry name" value="Ankyrin_rpt-contain_sf"/>
</dbReference>
<feature type="repeat" description="ANK" evidence="5">
    <location>
        <begin position="64"/>
        <end position="96"/>
    </location>
</feature>
<dbReference type="CDD" id="cd09587">
    <property type="entry name" value="SAM_HARP"/>
    <property type="match status" value="1"/>
</dbReference>
<name>A0A7K8WXP0_9FURN</name>
<keyword evidence="6" id="KW-0175">Coiled coil</keyword>
<evidence type="ECO:0000313" key="10">
    <source>
        <dbReference type="Proteomes" id="UP000588334"/>
    </source>
</evidence>